<dbReference type="EMBL" id="PXXK01000150">
    <property type="protein sequence ID" value="RFN50131.1"/>
    <property type="molecule type" value="Genomic_DNA"/>
</dbReference>
<evidence type="ECO:0000313" key="3">
    <source>
        <dbReference type="Proteomes" id="UP000265631"/>
    </source>
</evidence>
<organism evidence="2 3">
    <name type="scientific">Fusarium flagelliforme</name>
    <dbReference type="NCBI Taxonomy" id="2675880"/>
    <lineage>
        <taxon>Eukaryota</taxon>
        <taxon>Fungi</taxon>
        <taxon>Dikarya</taxon>
        <taxon>Ascomycota</taxon>
        <taxon>Pezizomycotina</taxon>
        <taxon>Sordariomycetes</taxon>
        <taxon>Hypocreomycetidae</taxon>
        <taxon>Hypocreales</taxon>
        <taxon>Nectriaceae</taxon>
        <taxon>Fusarium</taxon>
        <taxon>Fusarium incarnatum-equiseti species complex</taxon>
    </lineage>
</organism>
<name>A0A395MQC1_9HYPO</name>
<feature type="compositionally biased region" description="Polar residues" evidence="1">
    <location>
        <begin position="131"/>
        <end position="161"/>
    </location>
</feature>
<proteinExistence type="predicted"/>
<feature type="compositionally biased region" description="Basic and acidic residues" evidence="1">
    <location>
        <begin position="118"/>
        <end position="127"/>
    </location>
</feature>
<feature type="region of interest" description="Disordered" evidence="1">
    <location>
        <begin position="108"/>
        <end position="180"/>
    </location>
</feature>
<dbReference type="Proteomes" id="UP000265631">
    <property type="component" value="Unassembled WGS sequence"/>
</dbReference>
<dbReference type="OrthoDB" id="4837680at2759"/>
<protein>
    <submittedName>
        <fullName evidence="2">Uncharacterized protein</fullName>
    </submittedName>
</protein>
<dbReference type="AlphaFoldDB" id="A0A395MQC1"/>
<comment type="caution">
    <text evidence="2">The sequence shown here is derived from an EMBL/GenBank/DDBJ whole genome shotgun (WGS) entry which is preliminary data.</text>
</comment>
<evidence type="ECO:0000256" key="1">
    <source>
        <dbReference type="SAM" id="MobiDB-lite"/>
    </source>
</evidence>
<accession>A0A395MQC1</accession>
<keyword evidence="3" id="KW-1185">Reference proteome</keyword>
<gene>
    <name evidence="2" type="ORF">FIE12Z_5659</name>
</gene>
<reference evidence="2 3" key="1">
    <citation type="journal article" date="2018" name="PLoS Pathog.">
        <title>Evolution of structural diversity of trichothecenes, a family of toxins produced by plant pathogenic and entomopathogenic fungi.</title>
        <authorList>
            <person name="Proctor R.H."/>
            <person name="McCormick S.P."/>
            <person name="Kim H.S."/>
            <person name="Cardoza R.E."/>
            <person name="Stanley A.M."/>
            <person name="Lindo L."/>
            <person name="Kelly A."/>
            <person name="Brown D.W."/>
            <person name="Lee T."/>
            <person name="Vaughan M.M."/>
            <person name="Alexander N.J."/>
            <person name="Busman M."/>
            <person name="Gutierrez S."/>
        </authorList>
    </citation>
    <scope>NUCLEOTIDE SEQUENCE [LARGE SCALE GENOMIC DNA]</scope>
    <source>
        <strain evidence="2 3">NRRL 13405</strain>
    </source>
</reference>
<sequence length="199" mass="22319">MDEMSEGLSHTATLKLRFKEAWRLLEAGDIDAAEAMAVELLLESRLSRYHKAGCHIILSTSSDNSFEHGIKTLCRYNDIWERTDLTEAEGNDIFRGFCDAMTLLDKARQDQASNDQQGKAKSDRGMAMEEPSQSVPEMTGESQLSSQRTVSLRTESNQTDNSADRDTIGMDLDFDENEPLSDIVRYKIGSGLKKDEDQV</sequence>
<evidence type="ECO:0000313" key="2">
    <source>
        <dbReference type="EMBL" id="RFN50131.1"/>
    </source>
</evidence>